<sequence>MTFMSISVYGQENQDKTLFVVDSIPVFGNINEEEGTLSENTVDHLNVITNKADFGEYKIYDFDKIIFVFTKEYTKRSEEIRRIPTTKRMYQKEGKWCLIGSSTPYTGRVIDYYLNGIKERDGFLKKGLVDGLTNAYYKDGGLKFYRNYSNGIADGESGQFFPNGKLQQKGVFKNGKEDGFWQMWYSTGAIKLSVEFKSGKPKLSKDAILVNSFVEKGQEAFETGDYAKAVVYYTKAVELNSNLTENYFYRGTAYLYDFKFDEAVLDFDKAISLEPLYMEAFGNRAFALIRKYEFKDSRVLSQNSEVSIYPAKENIEIPADEKVKICSDLKRCIELGCTKQKIIDAMKKYCE</sequence>
<dbReference type="Gene3D" id="3.90.930.1">
    <property type="match status" value="1"/>
</dbReference>
<dbReference type="PANTHER" id="PTHR44858">
    <property type="entry name" value="TETRATRICOPEPTIDE REPEAT PROTEIN 6"/>
    <property type="match status" value="1"/>
</dbReference>
<dbReference type="InterPro" id="IPR019734">
    <property type="entry name" value="TPR_rpt"/>
</dbReference>
<keyword evidence="1" id="KW-0677">Repeat</keyword>
<keyword evidence="5" id="KW-1185">Reference proteome</keyword>
<evidence type="ECO:0000256" key="1">
    <source>
        <dbReference type="ARBA" id="ARBA00022737"/>
    </source>
</evidence>
<dbReference type="InterPro" id="IPR011990">
    <property type="entry name" value="TPR-like_helical_dom_sf"/>
</dbReference>
<evidence type="ECO:0000313" key="5">
    <source>
        <dbReference type="Proteomes" id="UP001496674"/>
    </source>
</evidence>
<dbReference type="Pfam" id="PF13181">
    <property type="entry name" value="TPR_8"/>
    <property type="match status" value="1"/>
</dbReference>
<dbReference type="PROSITE" id="PS50005">
    <property type="entry name" value="TPR"/>
    <property type="match status" value="2"/>
</dbReference>
<proteinExistence type="predicted"/>
<reference evidence="4 5" key="1">
    <citation type="submission" date="2023-04" db="EMBL/GenBank/DDBJ databases">
        <title>Draft genome sequence of acteroides sedimenti strain YN3PY1.</title>
        <authorList>
            <person name="Yoshida N."/>
        </authorList>
    </citation>
    <scope>NUCLEOTIDE SEQUENCE [LARGE SCALE GENOMIC DNA]</scope>
    <source>
        <strain evidence="4 5">YN3PY1</strain>
    </source>
</reference>
<dbReference type="Gene3D" id="1.25.40.10">
    <property type="entry name" value="Tetratricopeptide repeat domain"/>
    <property type="match status" value="1"/>
</dbReference>
<evidence type="ECO:0000313" key="4">
    <source>
        <dbReference type="EMBL" id="BEG98937.1"/>
    </source>
</evidence>
<feature type="repeat" description="TPR" evidence="3">
    <location>
        <begin position="244"/>
        <end position="277"/>
    </location>
</feature>
<evidence type="ECO:0000256" key="3">
    <source>
        <dbReference type="PROSITE-ProRule" id="PRU00339"/>
    </source>
</evidence>
<dbReference type="PANTHER" id="PTHR44858:SF1">
    <property type="entry name" value="UDP-N-ACETYLGLUCOSAMINE--PEPTIDE N-ACETYLGLUCOSAMINYLTRANSFERASE SPINDLY-RELATED"/>
    <property type="match status" value="1"/>
</dbReference>
<name>A0ABN6Z2Y6_9BACE</name>
<protein>
    <recommendedName>
        <fullName evidence="6">Tetratricopeptide repeat protein</fullName>
    </recommendedName>
</protein>
<evidence type="ECO:0000256" key="2">
    <source>
        <dbReference type="ARBA" id="ARBA00022803"/>
    </source>
</evidence>
<dbReference type="EMBL" id="AP028055">
    <property type="protein sequence ID" value="BEG98937.1"/>
    <property type="molecule type" value="Genomic_DNA"/>
</dbReference>
<feature type="repeat" description="TPR" evidence="3">
    <location>
        <begin position="210"/>
        <end position="243"/>
    </location>
</feature>
<dbReference type="Proteomes" id="UP001496674">
    <property type="component" value="Chromosome"/>
</dbReference>
<organism evidence="4 5">
    <name type="scientific">Bacteroides sedimenti</name>
    <dbReference type="NCBI Taxonomy" id="2136147"/>
    <lineage>
        <taxon>Bacteria</taxon>
        <taxon>Pseudomonadati</taxon>
        <taxon>Bacteroidota</taxon>
        <taxon>Bacteroidia</taxon>
        <taxon>Bacteroidales</taxon>
        <taxon>Bacteroidaceae</taxon>
        <taxon>Bacteroides</taxon>
    </lineage>
</organism>
<gene>
    <name evidence="4" type="ORF">BSYN_12020</name>
</gene>
<accession>A0ABN6Z2Y6</accession>
<dbReference type="InterPro" id="IPR050498">
    <property type="entry name" value="Ycf3"/>
</dbReference>
<dbReference type="SMART" id="SM00028">
    <property type="entry name" value="TPR"/>
    <property type="match status" value="2"/>
</dbReference>
<keyword evidence="2 3" id="KW-0802">TPR repeat</keyword>
<dbReference type="SUPFAM" id="SSF48452">
    <property type="entry name" value="TPR-like"/>
    <property type="match status" value="1"/>
</dbReference>
<dbReference type="SUPFAM" id="SSF82185">
    <property type="entry name" value="Histone H3 K4-specific methyltransferase SET7/9 N-terminal domain"/>
    <property type="match status" value="1"/>
</dbReference>
<evidence type="ECO:0008006" key="6">
    <source>
        <dbReference type="Google" id="ProtNLM"/>
    </source>
</evidence>